<dbReference type="InterPro" id="IPR038584">
    <property type="entry name" value="Ribosomal_bL33_sf"/>
</dbReference>
<dbReference type="OMA" id="NARVMFE"/>
<comment type="similarity">
    <text evidence="1">Belongs to the bacterial ribosomal protein bL33 family.</text>
</comment>
<evidence type="ECO:0008006" key="6">
    <source>
        <dbReference type="Google" id="ProtNLM"/>
    </source>
</evidence>
<keyword evidence="3" id="KW-0687">Ribonucleoprotein</keyword>
<dbReference type="RefSeq" id="XP_018274055.1">
    <property type="nucleotide sequence ID" value="XM_018418463.1"/>
</dbReference>
<accession>A0A194SER9</accession>
<evidence type="ECO:0000256" key="3">
    <source>
        <dbReference type="ARBA" id="ARBA00023274"/>
    </source>
</evidence>
<evidence type="ECO:0000313" key="4">
    <source>
        <dbReference type="EMBL" id="KPV78006.1"/>
    </source>
</evidence>
<dbReference type="AlphaFoldDB" id="A0A194SER9"/>
<dbReference type="GO" id="GO:0006412">
    <property type="term" value="P:translation"/>
    <property type="evidence" value="ECO:0007669"/>
    <property type="project" value="InterPro"/>
</dbReference>
<dbReference type="EMBL" id="KQ474073">
    <property type="protein sequence ID" value="KPV78006.1"/>
    <property type="molecule type" value="Genomic_DNA"/>
</dbReference>
<dbReference type="GeneID" id="28978910"/>
<sequence length="59" mass="6549">MAKAKSRLVVVRLLSTVGTGFAYIARRPRTAEKKLAFMKFDPIAGRHVLFQEAKLKGSS</sequence>
<keyword evidence="2" id="KW-0689">Ribosomal protein</keyword>
<dbReference type="InterPro" id="IPR001705">
    <property type="entry name" value="Ribosomal_bL33"/>
</dbReference>
<dbReference type="Gene3D" id="2.20.28.120">
    <property type="entry name" value="Ribosomal protein L33"/>
    <property type="match status" value="1"/>
</dbReference>
<dbReference type="InterPro" id="IPR011332">
    <property type="entry name" value="Ribosomal_zn-bd"/>
</dbReference>
<evidence type="ECO:0000256" key="1">
    <source>
        <dbReference type="ARBA" id="ARBA00007596"/>
    </source>
</evidence>
<dbReference type="Pfam" id="PF00471">
    <property type="entry name" value="Ribosomal_L33"/>
    <property type="match status" value="1"/>
</dbReference>
<dbReference type="Proteomes" id="UP000053890">
    <property type="component" value="Unassembled WGS sequence"/>
</dbReference>
<evidence type="ECO:0000313" key="5">
    <source>
        <dbReference type="Proteomes" id="UP000053890"/>
    </source>
</evidence>
<dbReference type="GO" id="GO:0003735">
    <property type="term" value="F:structural constituent of ribosome"/>
    <property type="evidence" value="ECO:0007669"/>
    <property type="project" value="InterPro"/>
</dbReference>
<gene>
    <name evidence="4" type="ORF">RHOBADRAFT_64309</name>
</gene>
<dbReference type="SUPFAM" id="SSF57829">
    <property type="entry name" value="Zn-binding ribosomal proteins"/>
    <property type="match status" value="1"/>
</dbReference>
<proteinExistence type="inferred from homology"/>
<name>A0A194SER9_RHOGW</name>
<dbReference type="GO" id="GO:0005737">
    <property type="term" value="C:cytoplasm"/>
    <property type="evidence" value="ECO:0007669"/>
    <property type="project" value="UniProtKB-ARBA"/>
</dbReference>
<reference evidence="4 5" key="1">
    <citation type="journal article" date="2015" name="Front. Microbiol.">
        <title>Genome sequence of the plant growth promoting endophytic yeast Rhodotorula graminis WP1.</title>
        <authorList>
            <person name="Firrincieli A."/>
            <person name="Otillar R."/>
            <person name="Salamov A."/>
            <person name="Schmutz J."/>
            <person name="Khan Z."/>
            <person name="Redman R.S."/>
            <person name="Fleck N.D."/>
            <person name="Lindquist E."/>
            <person name="Grigoriev I.V."/>
            <person name="Doty S.L."/>
        </authorList>
    </citation>
    <scope>NUCLEOTIDE SEQUENCE [LARGE SCALE GENOMIC DNA]</scope>
    <source>
        <strain evidence="4 5">WP1</strain>
    </source>
</reference>
<dbReference type="OrthoDB" id="275534at2759"/>
<dbReference type="STRING" id="578459.A0A194SER9"/>
<organism evidence="4 5">
    <name type="scientific">Rhodotorula graminis (strain WP1)</name>
    <dbReference type="NCBI Taxonomy" id="578459"/>
    <lineage>
        <taxon>Eukaryota</taxon>
        <taxon>Fungi</taxon>
        <taxon>Dikarya</taxon>
        <taxon>Basidiomycota</taxon>
        <taxon>Pucciniomycotina</taxon>
        <taxon>Microbotryomycetes</taxon>
        <taxon>Sporidiobolales</taxon>
        <taxon>Sporidiobolaceae</taxon>
        <taxon>Rhodotorula</taxon>
    </lineage>
</organism>
<dbReference type="PANTHER" id="PTHR15238">
    <property type="entry name" value="54S RIBOSOMAL PROTEIN L39, MITOCHONDRIAL"/>
    <property type="match status" value="1"/>
</dbReference>
<dbReference type="PANTHER" id="PTHR15238:SF1">
    <property type="entry name" value="LARGE RIBOSOMAL SUBUNIT PROTEIN BL33M"/>
    <property type="match status" value="1"/>
</dbReference>
<dbReference type="GO" id="GO:0015934">
    <property type="term" value="C:large ribosomal subunit"/>
    <property type="evidence" value="ECO:0007669"/>
    <property type="project" value="TreeGrafter"/>
</dbReference>
<dbReference type="NCBIfam" id="TIGR01023">
    <property type="entry name" value="rpmG_bact"/>
    <property type="match status" value="1"/>
</dbReference>
<protein>
    <recommendedName>
        <fullName evidence="6">50S ribosomal protein L33</fullName>
    </recommendedName>
</protein>
<evidence type="ECO:0000256" key="2">
    <source>
        <dbReference type="ARBA" id="ARBA00022980"/>
    </source>
</evidence>
<keyword evidence="5" id="KW-1185">Reference proteome</keyword>